<keyword evidence="4" id="KW-0597">Phosphoprotein</keyword>
<evidence type="ECO:0000256" key="13">
    <source>
        <dbReference type="SAM" id="MobiDB-lite"/>
    </source>
</evidence>
<feature type="transmembrane region" description="Helical" evidence="14">
    <location>
        <begin position="85"/>
        <end position="103"/>
    </location>
</feature>
<dbReference type="EMBL" id="BX572597">
    <property type="protein sequence ID" value="CAE26738.1"/>
    <property type="molecule type" value="Genomic_DNA"/>
</dbReference>
<dbReference type="Pfam" id="PF07568">
    <property type="entry name" value="HisKA_2"/>
    <property type="match status" value="1"/>
</dbReference>
<evidence type="ECO:0000256" key="9">
    <source>
        <dbReference type="ARBA" id="ARBA00022840"/>
    </source>
</evidence>
<keyword evidence="10 14" id="KW-1133">Transmembrane helix</keyword>
<dbReference type="AlphaFoldDB" id="Q6NA90"/>
<dbReference type="PhylomeDB" id="Q6NA90"/>
<dbReference type="SUPFAM" id="SSF55874">
    <property type="entry name" value="ATPase domain of HSP90 chaperone/DNA topoisomerase II/histidine kinase"/>
    <property type="match status" value="1"/>
</dbReference>
<sequence length="403" mass="43347">MDAAASRGGRRQGAARQEVSAPSKPQGDDASPLTAGIMQSCTPHPPVLPVPLPPYSAPRDESVEPALARLKVWDIIHATRRLRSLGLIGDLVAVAAAGAALLLRVALDSVLPPGFPYLTIFPAVVLTAFFFGLRPGIICAVLSGLGAWYVFIPPFFSFDLSPPTTIALAFYVLIVSVDIALIHIMHLAAARLRDDADETARLYEQQRTMFQELQHRVANNMQFVSAMLRLYAKRAGDDPAAMLTALDDARVRLDVMSRIHRHLYDPASVTRPVGEFFQDLCANLGDAAGASEVRFTVDMPPVQFDLTKLTPLSLIAVEIVTNALKHAFPDGRGTIALRMVRDGDRIVFTIADDGKGMTPAEAPGAGHSLGLKIINNLAAQIGGRISYEVGPGTTARIEFDRAG</sequence>
<keyword evidence="11" id="KW-0902">Two-component regulatory system</keyword>
<dbReference type="GO" id="GO:0005524">
    <property type="term" value="F:ATP binding"/>
    <property type="evidence" value="ECO:0007669"/>
    <property type="project" value="UniProtKB-KW"/>
</dbReference>
<dbReference type="InterPro" id="IPR036890">
    <property type="entry name" value="HATPase_C_sf"/>
</dbReference>
<keyword evidence="8 16" id="KW-0418">Kinase</keyword>
<evidence type="ECO:0000256" key="14">
    <source>
        <dbReference type="SAM" id="Phobius"/>
    </source>
</evidence>
<dbReference type="GeneID" id="66892319"/>
<dbReference type="GO" id="GO:0004673">
    <property type="term" value="F:protein histidine kinase activity"/>
    <property type="evidence" value="ECO:0007669"/>
    <property type="project" value="UniProtKB-EC"/>
</dbReference>
<proteinExistence type="predicted"/>
<evidence type="ECO:0000256" key="4">
    <source>
        <dbReference type="ARBA" id="ARBA00022553"/>
    </source>
</evidence>
<dbReference type="SMART" id="SM00387">
    <property type="entry name" value="HATPase_c"/>
    <property type="match status" value="1"/>
</dbReference>
<dbReference type="PROSITE" id="PS50109">
    <property type="entry name" value="HIS_KIN"/>
    <property type="match status" value="1"/>
</dbReference>
<evidence type="ECO:0000256" key="7">
    <source>
        <dbReference type="ARBA" id="ARBA00022741"/>
    </source>
</evidence>
<evidence type="ECO:0000256" key="6">
    <source>
        <dbReference type="ARBA" id="ARBA00022692"/>
    </source>
</evidence>
<evidence type="ECO:0000256" key="12">
    <source>
        <dbReference type="ARBA" id="ARBA00023136"/>
    </source>
</evidence>
<gene>
    <name evidence="16" type="ordered locus">RPA1295</name>
</gene>
<feature type="compositionally biased region" description="Low complexity" evidence="13">
    <location>
        <begin position="1"/>
        <end position="17"/>
    </location>
</feature>
<evidence type="ECO:0000256" key="1">
    <source>
        <dbReference type="ARBA" id="ARBA00000085"/>
    </source>
</evidence>
<dbReference type="EC" id="2.7.13.3" evidence="3"/>
<comment type="catalytic activity">
    <reaction evidence="1">
        <text>ATP + protein L-histidine = ADP + protein N-phospho-L-histidine.</text>
        <dbReference type="EC" id="2.7.13.3"/>
    </reaction>
</comment>
<keyword evidence="6 14" id="KW-0812">Transmembrane</keyword>
<protein>
    <recommendedName>
        <fullName evidence="3">histidine kinase</fullName>
        <ecNumber evidence="3">2.7.13.3</ecNumber>
    </recommendedName>
</protein>
<dbReference type="eggNOG" id="COG3920">
    <property type="taxonomic scope" value="Bacteria"/>
</dbReference>
<keyword evidence="5 16" id="KW-0808">Transferase</keyword>
<accession>Q6NA90</accession>
<dbReference type="Gene3D" id="3.30.565.10">
    <property type="entry name" value="Histidine kinase-like ATPase, C-terminal domain"/>
    <property type="match status" value="1"/>
</dbReference>
<feature type="transmembrane region" description="Helical" evidence="14">
    <location>
        <begin position="115"/>
        <end position="133"/>
    </location>
</feature>
<dbReference type="InterPro" id="IPR011495">
    <property type="entry name" value="Sig_transdc_His_kin_sub2_dim/P"/>
</dbReference>
<evidence type="ECO:0000313" key="16">
    <source>
        <dbReference type="EMBL" id="CAE26738.1"/>
    </source>
</evidence>
<dbReference type="Gene3D" id="1.20.120.620">
    <property type="entry name" value="Backbone structure of the membrane domain of e. Coli histidine kinase receptor kdpd"/>
    <property type="match status" value="1"/>
</dbReference>
<dbReference type="RefSeq" id="WP_011156859.1">
    <property type="nucleotide sequence ID" value="NZ_CP116810.1"/>
</dbReference>
<dbReference type="InterPro" id="IPR025201">
    <property type="entry name" value="KdpD_TM"/>
</dbReference>
<evidence type="ECO:0000256" key="8">
    <source>
        <dbReference type="ARBA" id="ARBA00022777"/>
    </source>
</evidence>
<evidence type="ECO:0000256" key="2">
    <source>
        <dbReference type="ARBA" id="ARBA00004141"/>
    </source>
</evidence>
<dbReference type="Pfam" id="PF02518">
    <property type="entry name" value="HATPase_c"/>
    <property type="match status" value="1"/>
</dbReference>
<dbReference type="HOGENOM" id="CLU_000445_114_57_5"/>
<feature type="transmembrane region" description="Helical" evidence="14">
    <location>
        <begin position="138"/>
        <end position="156"/>
    </location>
</feature>
<keyword evidence="7" id="KW-0547">Nucleotide-binding</keyword>
<keyword evidence="12 14" id="KW-0472">Membrane</keyword>
<keyword evidence="9" id="KW-0067">ATP-binding</keyword>
<name>Q6NA90_RHOPA</name>
<dbReference type="PANTHER" id="PTHR41523:SF8">
    <property type="entry name" value="ETHYLENE RESPONSE SENSOR PROTEIN"/>
    <property type="match status" value="1"/>
</dbReference>
<organism evidence="16">
    <name type="scientific">Rhodopseudomonas palustris (strain ATCC BAA-98 / CGA009)</name>
    <dbReference type="NCBI Taxonomy" id="258594"/>
    <lineage>
        <taxon>Bacteria</taxon>
        <taxon>Pseudomonadati</taxon>
        <taxon>Pseudomonadota</taxon>
        <taxon>Alphaproteobacteria</taxon>
        <taxon>Hyphomicrobiales</taxon>
        <taxon>Nitrobacteraceae</taxon>
        <taxon>Rhodopseudomonas</taxon>
    </lineage>
</organism>
<comment type="subcellular location">
    <subcellularLocation>
        <location evidence="2">Membrane</location>
        <topology evidence="2">Multi-pass membrane protein</topology>
    </subcellularLocation>
</comment>
<dbReference type="InterPro" id="IPR005467">
    <property type="entry name" value="His_kinase_dom"/>
</dbReference>
<feature type="domain" description="Histidine kinase" evidence="15">
    <location>
        <begin position="212"/>
        <end position="403"/>
    </location>
</feature>
<dbReference type="Pfam" id="PF13493">
    <property type="entry name" value="DUF4118"/>
    <property type="match status" value="1"/>
</dbReference>
<evidence type="ECO:0000256" key="5">
    <source>
        <dbReference type="ARBA" id="ARBA00022679"/>
    </source>
</evidence>
<evidence type="ECO:0000256" key="10">
    <source>
        <dbReference type="ARBA" id="ARBA00022989"/>
    </source>
</evidence>
<evidence type="ECO:0000256" key="3">
    <source>
        <dbReference type="ARBA" id="ARBA00012438"/>
    </source>
</evidence>
<dbReference type="GO" id="GO:0000160">
    <property type="term" value="P:phosphorelay signal transduction system"/>
    <property type="evidence" value="ECO:0007669"/>
    <property type="project" value="UniProtKB-KW"/>
</dbReference>
<dbReference type="STRING" id="258594.RPA1295"/>
<dbReference type="InterPro" id="IPR038318">
    <property type="entry name" value="KdpD_sf"/>
</dbReference>
<evidence type="ECO:0000256" key="11">
    <source>
        <dbReference type="ARBA" id="ARBA00023012"/>
    </source>
</evidence>
<feature type="region of interest" description="Disordered" evidence="13">
    <location>
        <begin position="1"/>
        <end position="37"/>
    </location>
</feature>
<dbReference type="GO" id="GO:0016020">
    <property type="term" value="C:membrane"/>
    <property type="evidence" value="ECO:0007669"/>
    <property type="project" value="UniProtKB-SubCell"/>
</dbReference>
<evidence type="ECO:0000259" key="15">
    <source>
        <dbReference type="PROSITE" id="PS50109"/>
    </source>
</evidence>
<dbReference type="PANTHER" id="PTHR41523">
    <property type="entry name" value="TWO-COMPONENT SYSTEM SENSOR PROTEIN"/>
    <property type="match status" value="1"/>
</dbReference>
<feature type="transmembrane region" description="Helical" evidence="14">
    <location>
        <begin position="168"/>
        <end position="189"/>
    </location>
</feature>
<dbReference type="InterPro" id="IPR003594">
    <property type="entry name" value="HATPase_dom"/>
</dbReference>
<reference evidence="16" key="1">
    <citation type="journal article" date="2004" name="Nat. Biotechnol.">
        <title>Complete genome sequence of the metabolically versatile photosynthetic bacterium Rhodopseudomonas palustris.</title>
        <authorList>
            <person name="Larimer F.W."/>
            <person name="Chain P."/>
            <person name="Hauser L."/>
            <person name="Lamerdin J."/>
            <person name="Malfatti S."/>
            <person name="Do L."/>
            <person name="Land M.L."/>
            <person name="Pelletier D.A."/>
            <person name="Beatty J.T."/>
            <person name="Lang A.S."/>
            <person name="Tabita F.R."/>
            <person name="Gibson J.L."/>
            <person name="Hanson T.E."/>
            <person name="Bobst C."/>
            <person name="Torres J.L."/>
            <person name="Peres C."/>
            <person name="Harrison F.H."/>
            <person name="Gibson J."/>
            <person name="Harwood C.S."/>
        </authorList>
    </citation>
    <scope>NUCLEOTIDE SEQUENCE [LARGE SCALE GENOMIC DNA]</scope>
    <source>
        <strain evidence="16">CGA009</strain>
    </source>
</reference>